<reference evidence="2" key="1">
    <citation type="journal article" date="2018" name="Plant Health Prog.">
        <title>Optimized Yellow Dwarf Virus Multiplex PCR Assay Reveals a Common Occurrence of Barley yellow dwarf virus-PAS in Kansas Winter Wheat.</title>
        <authorList>
            <person name="Laney A.G."/>
            <person name="Acosta-Leal R."/>
            <person name="Rotenberg D."/>
        </authorList>
    </citation>
    <scope>NUCLEOTIDE SEQUENCE</scope>
    <source>
        <strain evidence="2">KS PAV</strain>
    </source>
</reference>
<organismHost>
    <name type="scientific">Triticum aestivum</name>
    <name type="common">Wheat</name>
    <dbReference type="NCBI Taxonomy" id="4565"/>
</organismHost>
<keyword evidence="1" id="KW-0472">Membrane</keyword>
<evidence type="ECO:0000256" key="1">
    <source>
        <dbReference type="SAM" id="Phobius"/>
    </source>
</evidence>
<organismHost>
    <name type="scientific">Secale cereale</name>
    <name type="common">Rye</name>
    <dbReference type="NCBI Taxonomy" id="4550"/>
</organismHost>
<organismHost>
    <name type="scientific">Avena byzantina</name>
    <dbReference type="NCBI Taxonomy" id="146531"/>
</organismHost>
<dbReference type="InterPro" id="IPR009426">
    <property type="entry name" value="BYDV_Gp6"/>
</dbReference>
<sequence length="40" mass="4121">MDDLHVIAVCVLASTSLAAISLVVSCFYGCVQVINAAHSV</sequence>
<organismHost>
    <name type="scientific">Lolium multiflorum</name>
    <name type="common">Italian ryegrass</name>
    <name type="synonym">Lolium perenne subsp. multiflorum</name>
    <dbReference type="NCBI Taxonomy" id="4521"/>
</organismHost>
<organismHost>
    <name type="scientific">Avena sativa</name>
    <name type="common">Oat</name>
    <dbReference type="NCBI Taxonomy" id="4498"/>
</organismHost>
<organismHost>
    <name type="scientific">Lolium perenne</name>
    <name type="common">Perennial ryegrass</name>
    <dbReference type="NCBI Taxonomy" id="4522"/>
</organismHost>
<protein>
    <submittedName>
        <fullName evidence="2">P6</fullName>
    </submittedName>
</protein>
<organismHost>
    <name type="scientific">Hordeum vulgare</name>
    <name type="common">Barley</name>
    <dbReference type="NCBI Taxonomy" id="4513"/>
</organismHost>
<accession>A0A2K9QL64</accession>
<organismHost>
    <name type="scientific">Oryza sativa</name>
    <name type="common">Rice</name>
    <dbReference type="NCBI Taxonomy" id="4530"/>
</organismHost>
<proteinExistence type="predicted"/>
<feature type="transmembrane region" description="Helical" evidence="1">
    <location>
        <begin position="6"/>
        <end position="31"/>
    </location>
</feature>
<dbReference type="Pfam" id="PF06380">
    <property type="entry name" value="DUF1072"/>
    <property type="match status" value="1"/>
</dbReference>
<evidence type="ECO:0000313" key="2">
    <source>
        <dbReference type="EMBL" id="AUR26511.1"/>
    </source>
</evidence>
<organism evidence="2">
    <name type="scientific">Barley yellow dwarf virus (isolate PAV)</name>
    <name type="common">BYDV</name>
    <dbReference type="NCBI Taxonomy" id="2169986"/>
    <lineage>
        <taxon>Viruses</taxon>
        <taxon>Riboviria</taxon>
        <taxon>Orthornavirae</taxon>
        <taxon>Kitrinoviricota</taxon>
        <taxon>Tolucaviricetes</taxon>
        <taxon>Tolivirales</taxon>
        <taxon>Tombusviridae</taxon>
        <taxon>Regressovirinae</taxon>
        <taxon>Luteovirus</taxon>
        <taxon>Luteovirus pavhordei</taxon>
    </lineage>
</organism>
<dbReference type="EMBL" id="KY593458">
    <property type="protein sequence ID" value="AUR26511.1"/>
    <property type="molecule type" value="Genomic_RNA"/>
</dbReference>
<keyword evidence="1" id="KW-0812">Transmembrane</keyword>
<name>A0A2K9QL64_BYDVP</name>
<organismHost>
    <name type="scientific">Zea mays</name>
    <name type="common">Maize</name>
    <dbReference type="NCBI Taxonomy" id="4577"/>
</organismHost>
<keyword evidence="1" id="KW-1133">Transmembrane helix</keyword>